<organism evidence="2 3">
    <name type="scientific">Solanum verrucosum</name>
    <dbReference type="NCBI Taxonomy" id="315347"/>
    <lineage>
        <taxon>Eukaryota</taxon>
        <taxon>Viridiplantae</taxon>
        <taxon>Streptophyta</taxon>
        <taxon>Embryophyta</taxon>
        <taxon>Tracheophyta</taxon>
        <taxon>Spermatophyta</taxon>
        <taxon>Magnoliopsida</taxon>
        <taxon>eudicotyledons</taxon>
        <taxon>Gunneridae</taxon>
        <taxon>Pentapetalae</taxon>
        <taxon>asterids</taxon>
        <taxon>lamiids</taxon>
        <taxon>Solanales</taxon>
        <taxon>Solanaceae</taxon>
        <taxon>Solanoideae</taxon>
        <taxon>Solaneae</taxon>
        <taxon>Solanum</taxon>
    </lineage>
</organism>
<dbReference type="InterPro" id="IPR055411">
    <property type="entry name" value="LRR_FXL15/At3g58940/PEG3-like"/>
</dbReference>
<dbReference type="SUPFAM" id="SSF81383">
    <property type="entry name" value="F-box domain"/>
    <property type="match status" value="1"/>
</dbReference>
<evidence type="ECO:0000313" key="2">
    <source>
        <dbReference type="EMBL" id="WMV28080.1"/>
    </source>
</evidence>
<dbReference type="InterPro" id="IPR001810">
    <property type="entry name" value="F-box_dom"/>
</dbReference>
<sequence length="741" mass="84836">MDEEMKSLKKNDTWELVDCPPGKKTVGCRWVYTVKYKANGMIERFKARLVAKGYTQTYGIDYIETFAPVAKINTVRVLLSLAANFDWPLQQFDVKKSFLHGELSEEVYMDYPPGYEIPRLHDYRICRLKKSLYGLKQSPRVWFGKFTKSMKAFGYTQSNTDHTLFLKRQQGKIIALIVYVDDMVVTGTDPEERKALQSYLSKEFKLKDLGPLKFFLEIEVSRSSKGIFLSQKKYTLNLLKETGMTACQPADTPFEEGLKLIVEPNQIPVDKGRYQRLVGRLMYLAHTRPDLAYSLSVAARDIAHNPVQHDRTKHVEVDRFFIKDGKILELPKIRLEDQLADLLTKAVSNSCCQSFNIMPQNEKKQLVPLSDVLSNLPDSVIDDILMSLPLRDAVRTSILSKKWRYNWCRLPQLKLDQTLWETAEDLISPTIGFTNILCHFLTLHTGPITKFILDIPDIETCPNIDHLIYFLSRNGIQHLVLKPPFSSKPYKLPSSFFTCSQLRHLFLRECLIRPPPVFKGFDRLISLELIEVKISSALLGSLISHCPLLEHLVLQHDAITDHIEISAPKLRSFIFTGSIKFLHLKNAPLLSKVSYEPTEFRVKAEHDVCKIFESIPALENLCWINDCVQDVRVGPAEVIPTRLPYALHCLKRLYISGITLGEFFDVSFALCLIRSSPNLEEIEIEMYVVSDEDYFVHVPREAVDEIHASFSDMTFNHLRTIKLSNVAGAGAEMQLIKVLLA</sequence>
<dbReference type="InterPro" id="IPR013103">
    <property type="entry name" value="RVT_2"/>
</dbReference>
<name>A0AAF0QVX6_SOLVR</name>
<feature type="domain" description="F-box" evidence="1">
    <location>
        <begin position="370"/>
        <end position="423"/>
    </location>
</feature>
<keyword evidence="3" id="KW-1185">Reference proteome</keyword>
<protein>
    <recommendedName>
        <fullName evidence="1">F-box domain-containing protein</fullName>
    </recommendedName>
</protein>
<dbReference type="SUPFAM" id="SSF56672">
    <property type="entry name" value="DNA/RNA polymerases"/>
    <property type="match status" value="1"/>
</dbReference>
<dbReference type="AlphaFoldDB" id="A0AAF0QVX6"/>
<dbReference type="Pfam" id="PF07727">
    <property type="entry name" value="RVT_2"/>
    <property type="match status" value="1"/>
</dbReference>
<dbReference type="EMBL" id="CP133616">
    <property type="protein sequence ID" value="WMV28080.1"/>
    <property type="molecule type" value="Genomic_DNA"/>
</dbReference>
<dbReference type="InterPro" id="IPR032675">
    <property type="entry name" value="LRR_dom_sf"/>
</dbReference>
<dbReference type="Pfam" id="PF00646">
    <property type="entry name" value="F-box"/>
    <property type="match status" value="1"/>
</dbReference>
<dbReference type="InterPro" id="IPR053781">
    <property type="entry name" value="F-box_AtFBL13-like"/>
</dbReference>
<dbReference type="Pfam" id="PF24758">
    <property type="entry name" value="LRR_At5g56370"/>
    <property type="match status" value="1"/>
</dbReference>
<dbReference type="CDD" id="cd22160">
    <property type="entry name" value="F-box_AtFBL13-like"/>
    <property type="match status" value="1"/>
</dbReference>
<accession>A0AAF0QVX6</accession>
<dbReference type="Gene3D" id="3.80.10.10">
    <property type="entry name" value="Ribonuclease Inhibitor"/>
    <property type="match status" value="1"/>
</dbReference>
<dbReference type="InterPro" id="IPR043502">
    <property type="entry name" value="DNA/RNA_pol_sf"/>
</dbReference>
<dbReference type="PANTHER" id="PTHR31639">
    <property type="entry name" value="F-BOX PROTEIN-LIKE"/>
    <property type="match status" value="1"/>
</dbReference>
<proteinExistence type="predicted"/>
<dbReference type="InterPro" id="IPR036047">
    <property type="entry name" value="F-box-like_dom_sf"/>
</dbReference>
<dbReference type="PANTHER" id="PTHR31639:SF310">
    <property type="entry name" value="F-BOX DOMAIN-CONTAINING PROTEIN"/>
    <property type="match status" value="1"/>
</dbReference>
<dbReference type="SUPFAM" id="SSF52047">
    <property type="entry name" value="RNI-like"/>
    <property type="match status" value="1"/>
</dbReference>
<evidence type="ECO:0000259" key="1">
    <source>
        <dbReference type="PROSITE" id="PS50181"/>
    </source>
</evidence>
<dbReference type="Proteomes" id="UP001234989">
    <property type="component" value="Chromosome 5"/>
</dbReference>
<evidence type="ECO:0000313" key="3">
    <source>
        <dbReference type="Proteomes" id="UP001234989"/>
    </source>
</evidence>
<gene>
    <name evidence="2" type="ORF">MTR67_021465</name>
</gene>
<reference evidence="2" key="1">
    <citation type="submission" date="2023-08" db="EMBL/GenBank/DDBJ databases">
        <title>A de novo genome assembly of Solanum verrucosum Schlechtendal, a Mexican diploid species geographically isolated from the other diploid A-genome species in potato relatives.</title>
        <authorList>
            <person name="Hosaka K."/>
        </authorList>
    </citation>
    <scope>NUCLEOTIDE SEQUENCE</scope>
    <source>
        <tissue evidence="2">Young leaves</tissue>
    </source>
</reference>
<dbReference type="PROSITE" id="PS50181">
    <property type="entry name" value="FBOX"/>
    <property type="match status" value="1"/>
</dbReference>